<accession>A0A7R9BYW7</accession>
<evidence type="ECO:0000313" key="4">
    <source>
        <dbReference type="Proteomes" id="UP000678499"/>
    </source>
</evidence>
<dbReference type="EMBL" id="CAJPEX010004759">
    <property type="protein sequence ID" value="CAG0923222.1"/>
    <property type="molecule type" value="Genomic_DNA"/>
</dbReference>
<dbReference type="EMBL" id="OA886796">
    <property type="protein sequence ID" value="CAD7283070.1"/>
    <property type="molecule type" value="Genomic_DNA"/>
</dbReference>
<feature type="region of interest" description="Disordered" evidence="1">
    <location>
        <begin position="53"/>
        <end position="108"/>
    </location>
</feature>
<sequence length="127" mass="14377">MKFSYSVMLCLAQSMLALSQAVEESSLSGTSTKTTDYPHHPLKLTEELKENVYDSSSGIASETNGFGDPLHSGRHNKKKIRRRKRRKKVVPFNPTLDDPESKRQEEFSPELLAAWDQLRRELALNSG</sequence>
<feature type="compositionally biased region" description="Polar residues" evidence="1">
    <location>
        <begin position="53"/>
        <end position="64"/>
    </location>
</feature>
<feature type="signal peptide" evidence="2">
    <location>
        <begin position="1"/>
        <end position="19"/>
    </location>
</feature>
<reference evidence="3" key="1">
    <citation type="submission" date="2020-11" db="EMBL/GenBank/DDBJ databases">
        <authorList>
            <person name="Tran Van P."/>
        </authorList>
    </citation>
    <scope>NUCLEOTIDE SEQUENCE</scope>
</reference>
<organism evidence="3">
    <name type="scientific">Notodromas monacha</name>
    <dbReference type="NCBI Taxonomy" id="399045"/>
    <lineage>
        <taxon>Eukaryota</taxon>
        <taxon>Metazoa</taxon>
        <taxon>Ecdysozoa</taxon>
        <taxon>Arthropoda</taxon>
        <taxon>Crustacea</taxon>
        <taxon>Oligostraca</taxon>
        <taxon>Ostracoda</taxon>
        <taxon>Podocopa</taxon>
        <taxon>Podocopida</taxon>
        <taxon>Cypridocopina</taxon>
        <taxon>Cypridoidea</taxon>
        <taxon>Cyprididae</taxon>
        <taxon>Notodromas</taxon>
    </lineage>
</organism>
<dbReference type="AlphaFoldDB" id="A0A7R9BYW7"/>
<evidence type="ECO:0000256" key="2">
    <source>
        <dbReference type="SAM" id="SignalP"/>
    </source>
</evidence>
<name>A0A7R9BYW7_9CRUS</name>
<protein>
    <submittedName>
        <fullName evidence="3">Uncharacterized protein</fullName>
    </submittedName>
</protein>
<dbReference type="Proteomes" id="UP000678499">
    <property type="component" value="Unassembled WGS sequence"/>
</dbReference>
<feature type="compositionally biased region" description="Basic residues" evidence="1">
    <location>
        <begin position="72"/>
        <end position="89"/>
    </location>
</feature>
<proteinExistence type="predicted"/>
<gene>
    <name evidence="3" type="ORF">NMOB1V02_LOCUS10688</name>
</gene>
<evidence type="ECO:0000256" key="1">
    <source>
        <dbReference type="SAM" id="MobiDB-lite"/>
    </source>
</evidence>
<keyword evidence="2" id="KW-0732">Signal</keyword>
<feature type="chain" id="PRO_5036403059" evidence="2">
    <location>
        <begin position="20"/>
        <end position="127"/>
    </location>
</feature>
<evidence type="ECO:0000313" key="3">
    <source>
        <dbReference type="EMBL" id="CAD7283070.1"/>
    </source>
</evidence>
<keyword evidence="4" id="KW-1185">Reference proteome</keyword>